<dbReference type="EMBL" id="RPFW01000002">
    <property type="protein sequence ID" value="TVZ05114.1"/>
    <property type="molecule type" value="Genomic_DNA"/>
</dbReference>
<dbReference type="InterPro" id="IPR050250">
    <property type="entry name" value="Macrolide_Exporter_MacB"/>
</dbReference>
<feature type="transmembrane region" description="Helical" evidence="7">
    <location>
        <begin position="809"/>
        <end position="830"/>
    </location>
</feature>
<keyword evidence="3 7" id="KW-0812">Transmembrane</keyword>
<dbReference type="AlphaFoldDB" id="A0A6P2C172"/>
<dbReference type="PANTHER" id="PTHR30572:SF4">
    <property type="entry name" value="ABC TRANSPORTER PERMEASE YTRF"/>
    <property type="match status" value="1"/>
</dbReference>
<keyword evidence="11" id="KW-1185">Reference proteome</keyword>
<dbReference type="InterPro" id="IPR025857">
    <property type="entry name" value="MacB_PCD"/>
</dbReference>
<feature type="transmembrane region" description="Helical" evidence="7">
    <location>
        <begin position="439"/>
        <end position="461"/>
    </location>
</feature>
<comment type="similarity">
    <text evidence="6">Belongs to the ABC-4 integral membrane protein family.</text>
</comment>
<proteinExistence type="inferred from homology"/>
<feature type="transmembrane region" description="Helical" evidence="7">
    <location>
        <begin position="358"/>
        <end position="378"/>
    </location>
</feature>
<feature type="domain" description="MacB-like periplasmic core" evidence="9">
    <location>
        <begin position="494"/>
        <end position="691"/>
    </location>
</feature>
<evidence type="ECO:0000313" key="10">
    <source>
        <dbReference type="EMBL" id="TVZ05114.1"/>
    </source>
</evidence>
<dbReference type="PANTHER" id="PTHR30572">
    <property type="entry name" value="MEMBRANE COMPONENT OF TRANSPORTER-RELATED"/>
    <property type="match status" value="1"/>
</dbReference>
<dbReference type="OrthoDB" id="9780560at2"/>
<comment type="caution">
    <text evidence="10">The sequence shown here is derived from an EMBL/GenBank/DDBJ whole genome shotgun (WGS) entry which is preliminary data.</text>
</comment>
<dbReference type="InterPro" id="IPR003838">
    <property type="entry name" value="ABC3_permease_C"/>
</dbReference>
<feature type="transmembrane region" description="Helical" evidence="7">
    <location>
        <begin position="498"/>
        <end position="518"/>
    </location>
</feature>
<evidence type="ECO:0000256" key="3">
    <source>
        <dbReference type="ARBA" id="ARBA00022692"/>
    </source>
</evidence>
<accession>A0A6P2C172</accession>
<feature type="transmembrane region" description="Helical" evidence="7">
    <location>
        <begin position="776"/>
        <end position="797"/>
    </location>
</feature>
<keyword evidence="4 7" id="KW-1133">Transmembrane helix</keyword>
<keyword evidence="2" id="KW-1003">Cell membrane</keyword>
<evidence type="ECO:0000259" key="9">
    <source>
        <dbReference type="Pfam" id="PF12704"/>
    </source>
</evidence>
<evidence type="ECO:0000313" key="11">
    <source>
        <dbReference type="Proteomes" id="UP000460272"/>
    </source>
</evidence>
<evidence type="ECO:0000256" key="4">
    <source>
        <dbReference type="ARBA" id="ARBA00022989"/>
    </source>
</evidence>
<gene>
    <name evidence="10" type="ORF">EAS64_10935</name>
</gene>
<dbReference type="Proteomes" id="UP000460272">
    <property type="component" value="Unassembled WGS sequence"/>
</dbReference>
<keyword evidence="5 7" id="KW-0472">Membrane</keyword>
<evidence type="ECO:0000259" key="8">
    <source>
        <dbReference type="Pfam" id="PF02687"/>
    </source>
</evidence>
<evidence type="ECO:0000256" key="6">
    <source>
        <dbReference type="ARBA" id="ARBA00038076"/>
    </source>
</evidence>
<dbReference type="Pfam" id="PF12704">
    <property type="entry name" value="MacB_PCD"/>
    <property type="match status" value="2"/>
</dbReference>
<feature type="domain" description="ABC3 transporter permease C-terminal" evidence="8">
    <location>
        <begin position="725"/>
        <end position="841"/>
    </location>
</feature>
<feature type="transmembrane region" description="Helical" evidence="7">
    <location>
        <begin position="411"/>
        <end position="433"/>
    </location>
</feature>
<evidence type="ECO:0000256" key="2">
    <source>
        <dbReference type="ARBA" id="ARBA00022475"/>
    </source>
</evidence>
<evidence type="ECO:0000256" key="7">
    <source>
        <dbReference type="SAM" id="Phobius"/>
    </source>
</evidence>
<feature type="domain" description="MacB-like periplasmic core" evidence="9">
    <location>
        <begin position="17"/>
        <end position="229"/>
    </location>
</feature>
<dbReference type="GO" id="GO:0005886">
    <property type="term" value="C:plasma membrane"/>
    <property type="evidence" value="ECO:0007669"/>
    <property type="project" value="UniProtKB-SubCell"/>
</dbReference>
<feature type="transmembrane region" description="Helical" evidence="7">
    <location>
        <begin position="266"/>
        <end position="291"/>
    </location>
</feature>
<evidence type="ECO:0000256" key="5">
    <source>
        <dbReference type="ARBA" id="ARBA00023136"/>
    </source>
</evidence>
<dbReference type="RefSeq" id="WP_145852819.1">
    <property type="nucleotide sequence ID" value="NZ_RPFW01000002.1"/>
</dbReference>
<protein>
    <submittedName>
        <fullName evidence="10">FtsX-like permease family protein</fullName>
    </submittedName>
</protein>
<feature type="transmembrane region" description="Helical" evidence="7">
    <location>
        <begin position="722"/>
        <end position="747"/>
    </location>
</feature>
<feature type="transmembrane region" description="Helical" evidence="7">
    <location>
        <begin position="311"/>
        <end position="338"/>
    </location>
</feature>
<name>A0A6P2C172_9ACTN</name>
<organism evidence="10 11">
    <name type="scientific">Trebonia kvetii</name>
    <dbReference type="NCBI Taxonomy" id="2480626"/>
    <lineage>
        <taxon>Bacteria</taxon>
        <taxon>Bacillati</taxon>
        <taxon>Actinomycetota</taxon>
        <taxon>Actinomycetes</taxon>
        <taxon>Streptosporangiales</taxon>
        <taxon>Treboniaceae</taxon>
        <taxon>Trebonia</taxon>
    </lineage>
</organism>
<comment type="subcellular location">
    <subcellularLocation>
        <location evidence="1">Cell membrane</location>
        <topology evidence="1">Multi-pass membrane protein</topology>
    </subcellularLocation>
</comment>
<feature type="domain" description="ABC3 transporter permease C-terminal" evidence="8">
    <location>
        <begin position="270"/>
        <end position="391"/>
    </location>
</feature>
<evidence type="ECO:0000256" key="1">
    <source>
        <dbReference type="ARBA" id="ARBA00004651"/>
    </source>
</evidence>
<dbReference type="Pfam" id="PF02687">
    <property type="entry name" value="FtsX"/>
    <property type="match status" value="2"/>
</dbReference>
<reference evidence="10 11" key="1">
    <citation type="submission" date="2018-11" db="EMBL/GenBank/DDBJ databases">
        <title>Trebonia kvetii gen.nov., sp.nov., a novel acidophilic actinobacterium, and proposal of the new actinobacterial family Treboniaceae fam. nov.</title>
        <authorList>
            <person name="Rapoport D."/>
            <person name="Sagova-Mareckova M."/>
            <person name="Sedlacek I."/>
            <person name="Provaznik J."/>
            <person name="Kralova S."/>
            <person name="Pavlinic D."/>
            <person name="Benes V."/>
            <person name="Kopecky J."/>
        </authorList>
    </citation>
    <scope>NUCLEOTIDE SEQUENCE [LARGE SCALE GENOMIC DNA]</scope>
    <source>
        <strain evidence="10 11">15Tr583</strain>
    </source>
</reference>
<feature type="transmembrane region" description="Helical" evidence="7">
    <location>
        <begin position="16"/>
        <end position="37"/>
    </location>
</feature>
<sequence>MFNVVLRGLWARKSRAVLTMLAVVLGVAMISGTFVLMDTVMSAYSGIFNTAYEHTDAVVTAQSPFGAIGSAKQPVPASLLYRIRALPETQKAHGYIDSHAQLTSAAGTAIARSSEEASVFGLPARELDAMNPLGLVSGTWPSGPGEIIIDQATATRYHLRVGTTVGLVARKPLERFRVTGIFRFAGATALGPTQFAAVDLAVAQRIFGKQGWFDEIDIAARPGISVSRLLTVIRGIAPPGVQVKTAAQQASTATSDVGQQFAPLRYALLAFGAIALLVGSFVIFNTLSITVAQRTRQLATLRTLGASRRQVLASVLAEGTIIGAASSLAGLAAGIGAAKGLSALLGASGIQLPAASTVLTWRTAAISLTAGIAVTLAASGAPALRAMRIAPIAAIREGTAPPPRSRLRRPAVTAAATILGAGALVPAVVLGGLPVATRLLLLAGGALVLFTGVAGASRWFIGPLAAAIEKPVEHFTRAAGELAREQTRRSPARTATTAAALTVGVALIAFVAVMAQGVRASTGISIRQQVAAGYVITPQGDVLAPDVQHALAAAGIRSASVRAGTVHAFGTNQAVTGVAPADIARSYRFEWTGGPGSTALTSLDADGVLVASDFAAAHHLKTGTLITAETTAGTILRLTVRGVYAEPKLSPLLGAMTVTTSLFDRSFTTPGDKAVLVSTGTQRPAGRAAVQAALKPFPTAQVDTLDEYITAQQAPVATLLNVFYVLLALCVVISLLGIINTLALTITERTREIGVLRALGMTRTQLRRMIRIESQITALIGAATGIAAGLFLAALTARALSAWNIGFAIPWTTLAILLAGAFAAGTLAGAGPARRAARMDPLQALSYE</sequence>
<dbReference type="GO" id="GO:0022857">
    <property type="term" value="F:transmembrane transporter activity"/>
    <property type="evidence" value="ECO:0007669"/>
    <property type="project" value="TreeGrafter"/>
</dbReference>